<accession>A0A8H1QN73</accession>
<dbReference type="EMBL" id="RCIY01000069">
    <property type="protein sequence ID" value="TGG80321.1"/>
    <property type="molecule type" value="Genomic_DNA"/>
</dbReference>
<protein>
    <submittedName>
        <fullName evidence="2">Uncharacterized protein</fullName>
    </submittedName>
</protein>
<name>A0A8H1QN73_9ACTN</name>
<evidence type="ECO:0000313" key="2">
    <source>
        <dbReference type="EMBL" id="TGG80321.1"/>
    </source>
</evidence>
<reference evidence="2 3" key="1">
    <citation type="submission" date="2018-10" db="EMBL/GenBank/DDBJ databases">
        <title>Isolation of pseudouridimycin from Streptomyces albus DSM 40763.</title>
        <authorList>
            <person name="Rosenqvist P."/>
            <person name="Metsae-Ketelae M."/>
            <person name="Virta P."/>
        </authorList>
    </citation>
    <scope>NUCLEOTIDE SEQUENCE [LARGE SCALE GENOMIC DNA]</scope>
    <source>
        <strain evidence="2 3">DSM 40763</strain>
    </source>
</reference>
<dbReference type="AlphaFoldDB" id="A0A8H1QN73"/>
<comment type="caution">
    <text evidence="2">The sequence shown here is derived from an EMBL/GenBank/DDBJ whole genome shotgun (WGS) entry which is preliminary data.</text>
</comment>
<gene>
    <name evidence="2" type="ORF">D8771_21070</name>
</gene>
<organism evidence="2 3">
    <name type="scientific">Streptomyces albus</name>
    <dbReference type="NCBI Taxonomy" id="1888"/>
    <lineage>
        <taxon>Bacteria</taxon>
        <taxon>Bacillati</taxon>
        <taxon>Actinomycetota</taxon>
        <taxon>Actinomycetes</taxon>
        <taxon>Kitasatosporales</taxon>
        <taxon>Streptomycetaceae</taxon>
        <taxon>Streptomyces</taxon>
    </lineage>
</organism>
<proteinExistence type="predicted"/>
<dbReference type="Proteomes" id="UP000298111">
    <property type="component" value="Unassembled WGS sequence"/>
</dbReference>
<feature type="region of interest" description="Disordered" evidence="1">
    <location>
        <begin position="1"/>
        <end position="64"/>
    </location>
</feature>
<feature type="compositionally biased region" description="Basic and acidic residues" evidence="1">
    <location>
        <begin position="40"/>
        <end position="56"/>
    </location>
</feature>
<evidence type="ECO:0000313" key="3">
    <source>
        <dbReference type="Proteomes" id="UP000298111"/>
    </source>
</evidence>
<evidence type="ECO:0000256" key="1">
    <source>
        <dbReference type="SAM" id="MobiDB-lite"/>
    </source>
</evidence>
<sequence length="64" mass="6845">MRDAVTRPGRTGGEPVAGRRGDDVAGYAIRLRGRAGRLPETGRTDARRQRGGDHANGETITESN</sequence>